<accession>A0A392M551</accession>
<feature type="region of interest" description="Disordered" evidence="1">
    <location>
        <begin position="1"/>
        <end position="22"/>
    </location>
</feature>
<protein>
    <recommendedName>
        <fullName evidence="4">Retrotransposon gag domain-containing protein</fullName>
    </recommendedName>
</protein>
<evidence type="ECO:0000313" key="3">
    <source>
        <dbReference type="Proteomes" id="UP000265520"/>
    </source>
</evidence>
<proteinExistence type="predicted"/>
<organism evidence="2 3">
    <name type="scientific">Trifolium medium</name>
    <dbReference type="NCBI Taxonomy" id="97028"/>
    <lineage>
        <taxon>Eukaryota</taxon>
        <taxon>Viridiplantae</taxon>
        <taxon>Streptophyta</taxon>
        <taxon>Embryophyta</taxon>
        <taxon>Tracheophyta</taxon>
        <taxon>Spermatophyta</taxon>
        <taxon>Magnoliopsida</taxon>
        <taxon>eudicotyledons</taxon>
        <taxon>Gunneridae</taxon>
        <taxon>Pentapetalae</taxon>
        <taxon>rosids</taxon>
        <taxon>fabids</taxon>
        <taxon>Fabales</taxon>
        <taxon>Fabaceae</taxon>
        <taxon>Papilionoideae</taxon>
        <taxon>50 kb inversion clade</taxon>
        <taxon>NPAAA clade</taxon>
        <taxon>Hologalegina</taxon>
        <taxon>IRL clade</taxon>
        <taxon>Trifolieae</taxon>
        <taxon>Trifolium</taxon>
    </lineage>
</organism>
<dbReference type="EMBL" id="LXQA010003352">
    <property type="protein sequence ID" value="MCH82203.1"/>
    <property type="molecule type" value="Genomic_DNA"/>
</dbReference>
<name>A0A392M551_9FABA</name>
<comment type="caution">
    <text evidence="2">The sequence shown here is derived from an EMBL/GenBank/DDBJ whole genome shotgun (WGS) entry which is preliminary data.</text>
</comment>
<dbReference type="Proteomes" id="UP000265520">
    <property type="component" value="Unassembled WGS sequence"/>
</dbReference>
<reference evidence="2 3" key="1">
    <citation type="journal article" date="2018" name="Front. Plant Sci.">
        <title>Red Clover (Trifolium pratense) and Zigzag Clover (T. medium) - A Picture of Genomic Similarities and Differences.</title>
        <authorList>
            <person name="Dluhosova J."/>
            <person name="Istvanek J."/>
            <person name="Nedelnik J."/>
            <person name="Repkova J."/>
        </authorList>
    </citation>
    <scope>NUCLEOTIDE SEQUENCE [LARGE SCALE GENOMIC DNA]</scope>
    <source>
        <strain evidence="3">cv. 10/8</strain>
        <tissue evidence="2">Leaf</tissue>
    </source>
</reference>
<evidence type="ECO:0000313" key="2">
    <source>
        <dbReference type="EMBL" id="MCH82203.1"/>
    </source>
</evidence>
<sequence length="114" mass="13566">MSPIHCISPTTENRSHSRGYIGQKEGEPLRDYIERFNDEVVQVLTDDRMKLYLLDRGLRPGRDFVKPRMLSLRKQRSTYNTKKSIRLWTYENPSAKKMADRHIKLMKKERGENL</sequence>
<evidence type="ECO:0008006" key="4">
    <source>
        <dbReference type="Google" id="ProtNLM"/>
    </source>
</evidence>
<evidence type="ECO:0000256" key="1">
    <source>
        <dbReference type="SAM" id="MobiDB-lite"/>
    </source>
</evidence>
<gene>
    <name evidence="2" type="ORF">A2U01_0003003</name>
</gene>
<keyword evidence="3" id="KW-1185">Reference proteome</keyword>
<dbReference type="AlphaFoldDB" id="A0A392M551"/>